<evidence type="ECO:0000256" key="1">
    <source>
        <dbReference type="ARBA" id="ARBA00004141"/>
    </source>
</evidence>
<keyword evidence="3 6" id="KW-0812">Transmembrane</keyword>
<dbReference type="PANTHER" id="PTHR45649:SF29">
    <property type="entry name" value="AMINO ACID TRANSPORTER (EUROFUNG)"/>
    <property type="match status" value="1"/>
</dbReference>
<dbReference type="InterPro" id="IPR002293">
    <property type="entry name" value="AA/rel_permease1"/>
</dbReference>
<keyword evidence="8" id="KW-1185">Reference proteome</keyword>
<feature type="transmembrane region" description="Helical" evidence="6">
    <location>
        <begin position="173"/>
        <end position="194"/>
    </location>
</feature>
<name>A0ABR1QRH5_9PEZI</name>
<feature type="transmembrane region" description="Helical" evidence="6">
    <location>
        <begin position="483"/>
        <end position="501"/>
    </location>
</feature>
<dbReference type="Gene3D" id="1.20.1740.10">
    <property type="entry name" value="Amino acid/polyamine transporter I"/>
    <property type="match status" value="1"/>
</dbReference>
<feature type="transmembrane region" description="Helical" evidence="6">
    <location>
        <begin position="85"/>
        <end position="102"/>
    </location>
</feature>
<feature type="transmembrane region" description="Helical" evidence="6">
    <location>
        <begin position="311"/>
        <end position="333"/>
    </location>
</feature>
<comment type="subcellular location">
    <subcellularLocation>
        <location evidence="1">Membrane</location>
        <topology evidence="1">Multi-pass membrane protein</topology>
    </subcellularLocation>
</comment>
<evidence type="ECO:0000313" key="7">
    <source>
        <dbReference type="EMBL" id="KAK7962539.1"/>
    </source>
</evidence>
<evidence type="ECO:0000256" key="4">
    <source>
        <dbReference type="ARBA" id="ARBA00022989"/>
    </source>
</evidence>
<protein>
    <recommendedName>
        <fullName evidence="9">Amino acid permease</fullName>
    </recommendedName>
</protein>
<dbReference type="Pfam" id="PF13520">
    <property type="entry name" value="AA_permease_2"/>
    <property type="match status" value="2"/>
</dbReference>
<organism evidence="7 8">
    <name type="scientific">Apiospora aurea</name>
    <dbReference type="NCBI Taxonomy" id="335848"/>
    <lineage>
        <taxon>Eukaryota</taxon>
        <taxon>Fungi</taxon>
        <taxon>Dikarya</taxon>
        <taxon>Ascomycota</taxon>
        <taxon>Pezizomycotina</taxon>
        <taxon>Sordariomycetes</taxon>
        <taxon>Xylariomycetidae</taxon>
        <taxon>Amphisphaeriales</taxon>
        <taxon>Apiosporaceae</taxon>
        <taxon>Apiospora</taxon>
    </lineage>
</organism>
<feature type="transmembrane region" description="Helical" evidence="6">
    <location>
        <begin position="114"/>
        <end position="133"/>
    </location>
</feature>
<evidence type="ECO:0008006" key="9">
    <source>
        <dbReference type="Google" id="ProtNLM"/>
    </source>
</evidence>
<comment type="caution">
    <text evidence="7">The sequence shown here is derived from an EMBL/GenBank/DDBJ whole genome shotgun (WGS) entry which is preliminary data.</text>
</comment>
<keyword evidence="4 6" id="KW-1133">Transmembrane helix</keyword>
<feature type="transmembrane region" description="Helical" evidence="6">
    <location>
        <begin position="513"/>
        <end position="531"/>
    </location>
</feature>
<dbReference type="Proteomes" id="UP001391051">
    <property type="component" value="Unassembled WGS sequence"/>
</dbReference>
<keyword evidence="5 6" id="KW-0472">Membrane</keyword>
<dbReference type="EMBL" id="JAQQWE010000002">
    <property type="protein sequence ID" value="KAK7962539.1"/>
    <property type="molecule type" value="Genomic_DNA"/>
</dbReference>
<dbReference type="PIRSF" id="PIRSF006060">
    <property type="entry name" value="AA_transporter"/>
    <property type="match status" value="1"/>
</dbReference>
<evidence type="ECO:0000256" key="3">
    <source>
        <dbReference type="ARBA" id="ARBA00022692"/>
    </source>
</evidence>
<feature type="transmembrane region" description="Helical" evidence="6">
    <location>
        <begin position="417"/>
        <end position="437"/>
    </location>
</feature>
<feature type="transmembrane region" description="Helical" evidence="6">
    <location>
        <begin position="48"/>
        <end position="73"/>
    </location>
</feature>
<dbReference type="GeneID" id="92072648"/>
<feature type="transmembrane region" description="Helical" evidence="6">
    <location>
        <begin position="360"/>
        <end position="383"/>
    </location>
</feature>
<sequence length="582" mass="62790">MAVIEGSHPPPVTTVLSNGDIPDHLAEMSEDEAALAALGYKQEFKREFSAWTTFAVSFAVMGLLPSIGTTMSYGIGYAGPAANTWGWLLSVVFILCVAASMAELASSMPTSGGLYYAAAVLAGPKYGPFAAWITGWSNWLVQVTGAPSVDYGCASMILAAASITNPGYVPTNWQTFLLTALIMIIHAMVGSMPTKWIANFNSVGTIINITCLVITIIIIPAACIADPTFRSNEFAWSIQNFTEFPDGVAVMMSFLAIIWTMSGYGESTPTSFPPRSRVGCSRSTNIYHSKDASFHLAEECSNSAIATPRSIIMTAVSGSVLGFFLNLVIAYTIQDVEAAMNSDVGQPWAAYLMQILPEKVALAVLGLTIVCSFMMGAGCMVAASRVCFAYARDDCFGVLSRVLKQVNRHTRTPVNAVWFNTVLGLLLNFLVFGGVAITAIFSIGAIASYVAITTPIFIKTVFIRNNFRRGPWHLGRFSMPSGVISWTFVLVMMPILCFPTVTGNDLTPDMMNWTALVYGAPMLVIVAWFLVDAHKWFKGPKINIEHHMLNQNLRAHPGVDISDSSNGGILGRESSTDKVVTV</sequence>
<evidence type="ECO:0000256" key="6">
    <source>
        <dbReference type="SAM" id="Phobius"/>
    </source>
</evidence>
<evidence type="ECO:0000313" key="8">
    <source>
        <dbReference type="Proteomes" id="UP001391051"/>
    </source>
</evidence>
<feature type="transmembrane region" description="Helical" evidence="6">
    <location>
        <begin position="206"/>
        <end position="227"/>
    </location>
</feature>
<feature type="transmembrane region" description="Helical" evidence="6">
    <location>
        <begin position="443"/>
        <end position="462"/>
    </location>
</feature>
<dbReference type="PANTHER" id="PTHR45649">
    <property type="entry name" value="AMINO-ACID PERMEASE BAT1"/>
    <property type="match status" value="1"/>
</dbReference>
<gene>
    <name evidence="7" type="ORF">PG986_003364</name>
</gene>
<accession>A0ABR1QRH5</accession>
<evidence type="ECO:0000256" key="5">
    <source>
        <dbReference type="ARBA" id="ARBA00023136"/>
    </source>
</evidence>
<dbReference type="RefSeq" id="XP_066704650.1">
    <property type="nucleotide sequence ID" value="XM_066839586.1"/>
</dbReference>
<keyword evidence="2" id="KW-0813">Transport</keyword>
<evidence type="ECO:0000256" key="2">
    <source>
        <dbReference type="ARBA" id="ARBA00022448"/>
    </source>
</evidence>
<reference evidence="7 8" key="1">
    <citation type="submission" date="2023-01" db="EMBL/GenBank/DDBJ databases">
        <title>Analysis of 21 Apiospora genomes using comparative genomics revels a genus with tremendous synthesis potential of carbohydrate active enzymes and secondary metabolites.</title>
        <authorList>
            <person name="Sorensen T."/>
        </authorList>
    </citation>
    <scope>NUCLEOTIDE SEQUENCE [LARGE SCALE GENOMIC DNA]</scope>
    <source>
        <strain evidence="7 8">CBS 24483</strain>
    </source>
</reference>
<proteinExistence type="predicted"/>